<comment type="caution">
    <text evidence="7">The sequence shown here is derived from an EMBL/GenBank/DDBJ whole genome shotgun (WGS) entry which is preliminary data.</text>
</comment>
<dbReference type="InterPro" id="IPR036397">
    <property type="entry name" value="RNaseH_sf"/>
</dbReference>
<name>A0AB34X380_9ACTO</name>
<gene>
    <name evidence="7" type="ORF">HMPREF1862_00468</name>
</gene>
<reference evidence="7 8" key="1">
    <citation type="submission" date="2016-01" db="EMBL/GenBank/DDBJ databases">
        <authorList>
            <person name="Mitreva M."/>
            <person name="Pepin K.H."/>
            <person name="Mihindukulasuriya K.A."/>
            <person name="Fulton R."/>
            <person name="Fronick C."/>
            <person name="O'Laughlin M."/>
            <person name="Miner T."/>
            <person name="Herter B."/>
            <person name="Rosa B.A."/>
            <person name="Cordes M."/>
            <person name="Tomlinson C."/>
            <person name="Wollam A."/>
            <person name="Palsikar V.B."/>
            <person name="Mardis E.R."/>
            <person name="Wilson R.K."/>
        </authorList>
    </citation>
    <scope>NUCLEOTIDE SEQUENCE [LARGE SCALE GENOMIC DNA]</scope>
    <source>
        <strain evidence="7 8">DNF00696</strain>
    </source>
</reference>
<dbReference type="InterPro" id="IPR002176">
    <property type="entry name" value="X-over_junc_endoDNase_RuvC"/>
</dbReference>
<evidence type="ECO:0000256" key="6">
    <source>
        <dbReference type="ARBA" id="ARBA00023204"/>
    </source>
</evidence>
<protein>
    <recommendedName>
        <fullName evidence="9">Holliday junction nuclease RuvC</fullName>
    </recommendedName>
</protein>
<dbReference type="Proteomes" id="UP000070572">
    <property type="component" value="Unassembled WGS sequence"/>
</dbReference>
<evidence type="ECO:0000256" key="2">
    <source>
        <dbReference type="ARBA" id="ARBA00022763"/>
    </source>
</evidence>
<dbReference type="GO" id="GO:0006281">
    <property type="term" value="P:DNA repair"/>
    <property type="evidence" value="ECO:0007669"/>
    <property type="project" value="UniProtKB-KW"/>
</dbReference>
<keyword evidence="6" id="KW-0234">DNA repair</keyword>
<keyword evidence="5" id="KW-0233">DNA recombination</keyword>
<dbReference type="GO" id="GO:0006310">
    <property type="term" value="P:DNA recombination"/>
    <property type="evidence" value="ECO:0007669"/>
    <property type="project" value="UniProtKB-KW"/>
</dbReference>
<dbReference type="RefSeq" id="WP_060920153.1">
    <property type="nucleotide sequence ID" value="NZ_KQ960679.1"/>
</dbReference>
<keyword evidence="4" id="KW-0238">DNA-binding</keyword>
<dbReference type="AlphaFoldDB" id="A0AB34X380"/>
<dbReference type="EMBL" id="LSDN01000007">
    <property type="protein sequence ID" value="KXB81572.1"/>
    <property type="molecule type" value="Genomic_DNA"/>
</dbReference>
<dbReference type="GO" id="GO:0008821">
    <property type="term" value="F:crossover junction DNA endonuclease activity"/>
    <property type="evidence" value="ECO:0007669"/>
    <property type="project" value="InterPro"/>
</dbReference>
<dbReference type="InterPro" id="IPR020563">
    <property type="entry name" value="X-over_junc_endoDNase_Mg_BS"/>
</dbReference>
<evidence type="ECO:0000256" key="1">
    <source>
        <dbReference type="ARBA" id="ARBA00009518"/>
    </source>
</evidence>
<comment type="similarity">
    <text evidence="1">Belongs to the RuvC family.</text>
</comment>
<dbReference type="Gene3D" id="3.30.420.10">
    <property type="entry name" value="Ribonuclease H-like superfamily/Ribonuclease H"/>
    <property type="match status" value="1"/>
</dbReference>
<evidence type="ECO:0000256" key="4">
    <source>
        <dbReference type="ARBA" id="ARBA00023125"/>
    </source>
</evidence>
<dbReference type="SUPFAM" id="SSF53098">
    <property type="entry name" value="Ribonuclease H-like"/>
    <property type="match status" value="1"/>
</dbReference>
<dbReference type="PROSITE" id="PS01321">
    <property type="entry name" value="RUVC"/>
    <property type="match status" value="1"/>
</dbReference>
<evidence type="ECO:0008006" key="9">
    <source>
        <dbReference type="Google" id="ProtNLM"/>
    </source>
</evidence>
<dbReference type="InterPro" id="IPR012337">
    <property type="entry name" value="RNaseH-like_sf"/>
</dbReference>
<sequence>MEPRIVCGVDPSLTSTGLARISGHQILNTDLIKTSGKADVPYKERAGRITRIAGGIATFCAGADLVVIEGPSFRSVSTSTWERAALFYRTLEHFLGADIPFAVAPPKSAKKWASGAGNAGKEAVMDCLVNVFGDFDAPSFDVSDALALAGMGAHYLGDIAPKGRGRVSALRGVQW</sequence>
<evidence type="ECO:0000313" key="7">
    <source>
        <dbReference type="EMBL" id="KXB81572.1"/>
    </source>
</evidence>
<evidence type="ECO:0000256" key="5">
    <source>
        <dbReference type="ARBA" id="ARBA00023172"/>
    </source>
</evidence>
<proteinExistence type="inferred from homology"/>
<dbReference type="PRINTS" id="PR00696">
    <property type="entry name" value="RSOLVASERUVC"/>
</dbReference>
<evidence type="ECO:0000313" key="8">
    <source>
        <dbReference type="Proteomes" id="UP000070572"/>
    </source>
</evidence>
<organism evidence="7 8">
    <name type="scientific">Varibaculum cambriense</name>
    <dbReference type="NCBI Taxonomy" id="184870"/>
    <lineage>
        <taxon>Bacteria</taxon>
        <taxon>Bacillati</taxon>
        <taxon>Actinomycetota</taxon>
        <taxon>Actinomycetes</taxon>
        <taxon>Actinomycetales</taxon>
        <taxon>Actinomycetaceae</taxon>
        <taxon>Varibaculum</taxon>
    </lineage>
</organism>
<keyword evidence="3" id="KW-0460">Magnesium</keyword>
<accession>A0AB34X380</accession>
<keyword evidence="2" id="KW-0227">DNA damage</keyword>
<dbReference type="GO" id="GO:0003677">
    <property type="term" value="F:DNA binding"/>
    <property type="evidence" value="ECO:0007669"/>
    <property type="project" value="UniProtKB-KW"/>
</dbReference>
<evidence type="ECO:0000256" key="3">
    <source>
        <dbReference type="ARBA" id="ARBA00022842"/>
    </source>
</evidence>